<evidence type="ECO:0000313" key="9">
    <source>
        <dbReference type="Proteomes" id="UP000053372"/>
    </source>
</evidence>
<dbReference type="Pfam" id="PF04932">
    <property type="entry name" value="Wzy_C"/>
    <property type="match status" value="1"/>
</dbReference>
<evidence type="ECO:0000313" key="7">
    <source>
        <dbReference type="EMBL" id="KST62335.1"/>
    </source>
</evidence>
<evidence type="ECO:0000259" key="6">
    <source>
        <dbReference type="Pfam" id="PF04932"/>
    </source>
</evidence>
<dbReference type="PANTHER" id="PTHR37422">
    <property type="entry name" value="TEICHURONIC ACID BIOSYNTHESIS PROTEIN TUAE"/>
    <property type="match status" value="1"/>
</dbReference>
<feature type="transmembrane region" description="Helical" evidence="5">
    <location>
        <begin position="355"/>
        <end position="375"/>
    </location>
</feature>
<feature type="transmembrane region" description="Helical" evidence="5">
    <location>
        <begin position="186"/>
        <end position="215"/>
    </location>
</feature>
<dbReference type="EMBL" id="LMTZ01000002">
    <property type="protein sequence ID" value="KST70287.1"/>
    <property type="molecule type" value="Genomic_DNA"/>
</dbReference>
<dbReference type="InterPro" id="IPR007016">
    <property type="entry name" value="O-antigen_ligase-rel_domated"/>
</dbReference>
<keyword evidence="3 5" id="KW-1133">Transmembrane helix</keyword>
<keyword evidence="4 5" id="KW-0472">Membrane</keyword>
<dbReference type="EMBL" id="LMTZ01000159">
    <property type="protein sequence ID" value="KST62335.1"/>
    <property type="molecule type" value="Genomic_DNA"/>
</dbReference>
<sequence length="391" mass="44259">MPQPTLDKVEKIIAVLGLLFFSGMFAQIAPTSVVSIVRYIVWLGPTVLMIFRHRSTRKIACRSKLLWVLIGILLLSFLWSDYLPSTLADNREVLQMSTFGLYFAARFDLRQQLKLIALSFAIGAVMSFIVALAVPEIGIHGADHPGAWKGVYGYKNNLGSMMILATLAFVFVPVRPIHRFLKWICLFMSIALILLSTSKTSLTMVFLLFLTLFFYRKYRWRGKVTVLFLDIGILLLGCVGTIVFAYWVDILAGLGKDPTLTGRTLMWGVTLTRLMDRPLLGYGRTAFWAPGSPYAVEAGRAVTENFVPPHAHNGFIDLALDVGLIGFALFTIIFFKTYFKSLQRAYAAVRPENLWYIAFLLFLFMNNIMESYLLYKSNIYWVLFVTTVLSV</sequence>
<feature type="transmembrane region" description="Helical" evidence="5">
    <location>
        <begin position="36"/>
        <end position="53"/>
    </location>
</feature>
<keyword evidence="2 5" id="KW-0812">Transmembrane</keyword>
<dbReference type="OrthoDB" id="4391260at2"/>
<organism evidence="7 9">
    <name type="scientific">Mastigocoleus testarum BC008</name>
    <dbReference type="NCBI Taxonomy" id="371196"/>
    <lineage>
        <taxon>Bacteria</taxon>
        <taxon>Bacillati</taxon>
        <taxon>Cyanobacteriota</taxon>
        <taxon>Cyanophyceae</taxon>
        <taxon>Nostocales</taxon>
        <taxon>Hapalosiphonaceae</taxon>
        <taxon>Mastigocoleus</taxon>
    </lineage>
</organism>
<dbReference type="GO" id="GO:0016020">
    <property type="term" value="C:membrane"/>
    <property type="evidence" value="ECO:0007669"/>
    <property type="project" value="UniProtKB-SubCell"/>
</dbReference>
<name>A0A0V7ZCZ4_9CYAN</name>
<keyword evidence="9" id="KW-1185">Reference proteome</keyword>
<feature type="domain" description="O-antigen ligase-related" evidence="6">
    <location>
        <begin position="185"/>
        <end position="330"/>
    </location>
</feature>
<evidence type="ECO:0000256" key="5">
    <source>
        <dbReference type="SAM" id="Phobius"/>
    </source>
</evidence>
<comment type="subcellular location">
    <subcellularLocation>
        <location evidence="1">Membrane</location>
        <topology evidence="1">Multi-pass membrane protein</topology>
    </subcellularLocation>
</comment>
<evidence type="ECO:0000256" key="1">
    <source>
        <dbReference type="ARBA" id="ARBA00004141"/>
    </source>
</evidence>
<proteinExistence type="predicted"/>
<feature type="transmembrane region" description="Helical" evidence="5">
    <location>
        <begin position="156"/>
        <end position="174"/>
    </location>
</feature>
<comment type="caution">
    <text evidence="7">The sequence shown here is derived from an EMBL/GenBank/DDBJ whole genome shotgun (WGS) entry which is preliminary data.</text>
</comment>
<feature type="transmembrane region" description="Helical" evidence="5">
    <location>
        <begin position="12"/>
        <end position="30"/>
    </location>
</feature>
<feature type="transmembrane region" description="Helical" evidence="5">
    <location>
        <begin position="227"/>
        <end position="248"/>
    </location>
</feature>
<accession>A0A0V7ZCZ4</accession>
<evidence type="ECO:0000313" key="8">
    <source>
        <dbReference type="EMBL" id="KST70287.1"/>
    </source>
</evidence>
<feature type="transmembrane region" description="Helical" evidence="5">
    <location>
        <begin position="315"/>
        <end position="335"/>
    </location>
</feature>
<dbReference type="PANTHER" id="PTHR37422:SF13">
    <property type="entry name" value="LIPOPOLYSACCHARIDE BIOSYNTHESIS PROTEIN PA4999-RELATED"/>
    <property type="match status" value="1"/>
</dbReference>
<dbReference type="AlphaFoldDB" id="A0A0V7ZCZ4"/>
<reference evidence="7 9" key="1">
    <citation type="journal article" date="2015" name="Genome Announc.">
        <title>Draft Genome of the Euendolithic (true boring) Cyanobacterium Mastigocoleus testarum strain BC008.</title>
        <authorList>
            <person name="Guida B.S."/>
            <person name="Garcia-Pichel F."/>
        </authorList>
    </citation>
    <scope>NUCLEOTIDE SEQUENCE [LARGE SCALE GENOMIC DNA]</scope>
    <source>
        <strain evidence="7 9">BC008</strain>
    </source>
</reference>
<evidence type="ECO:0000256" key="3">
    <source>
        <dbReference type="ARBA" id="ARBA00022989"/>
    </source>
</evidence>
<feature type="transmembrane region" description="Helical" evidence="5">
    <location>
        <begin position="65"/>
        <end position="82"/>
    </location>
</feature>
<evidence type="ECO:0000256" key="2">
    <source>
        <dbReference type="ARBA" id="ARBA00022692"/>
    </source>
</evidence>
<dbReference type="Proteomes" id="UP000053372">
    <property type="component" value="Unassembled WGS sequence"/>
</dbReference>
<dbReference type="InterPro" id="IPR051533">
    <property type="entry name" value="WaaL-like"/>
</dbReference>
<feature type="transmembrane region" description="Helical" evidence="5">
    <location>
        <begin position="115"/>
        <end position="135"/>
    </location>
</feature>
<gene>
    <name evidence="7" type="ORF">BC008_09035</name>
    <name evidence="8" type="ORF">BC008_37145</name>
</gene>
<protein>
    <submittedName>
        <fullName evidence="7">O-antigen polymerase</fullName>
    </submittedName>
</protein>
<evidence type="ECO:0000256" key="4">
    <source>
        <dbReference type="ARBA" id="ARBA00023136"/>
    </source>
</evidence>